<keyword evidence="4" id="KW-1185">Reference proteome</keyword>
<dbReference type="AlphaFoldDB" id="A0A2Z4LTF7"/>
<protein>
    <recommendedName>
        <fullName evidence="2">SMP-30/Gluconolactonase/LRE-like region domain-containing protein</fullName>
    </recommendedName>
</protein>
<evidence type="ECO:0000259" key="2">
    <source>
        <dbReference type="Pfam" id="PF08450"/>
    </source>
</evidence>
<proteinExistence type="predicted"/>
<dbReference type="OrthoDB" id="8584394at2"/>
<reference evidence="3 4" key="1">
    <citation type="submission" date="2018-06" db="EMBL/GenBank/DDBJ databases">
        <title>Spongiibacterium sp. HME9304 Genome sequencing and assembly.</title>
        <authorList>
            <person name="Kang H."/>
            <person name="Kim H."/>
            <person name="Joh K."/>
        </authorList>
    </citation>
    <scope>NUCLEOTIDE SEQUENCE [LARGE SCALE GENOMIC DNA]</scope>
    <source>
        <strain evidence="3 4">HME9304</strain>
    </source>
</reference>
<evidence type="ECO:0000256" key="1">
    <source>
        <dbReference type="ARBA" id="ARBA00022801"/>
    </source>
</evidence>
<evidence type="ECO:0000313" key="4">
    <source>
        <dbReference type="Proteomes" id="UP000248536"/>
    </source>
</evidence>
<feature type="domain" description="SMP-30/Gluconolactonase/LRE-like region" evidence="2">
    <location>
        <begin position="38"/>
        <end position="201"/>
    </location>
</feature>
<dbReference type="GO" id="GO:0016787">
    <property type="term" value="F:hydrolase activity"/>
    <property type="evidence" value="ECO:0007669"/>
    <property type="project" value="UniProtKB-KW"/>
</dbReference>
<dbReference type="KEGG" id="spon:HME9304_02017"/>
<dbReference type="Proteomes" id="UP000248536">
    <property type="component" value="Chromosome"/>
</dbReference>
<accession>A0A2Z4LTF7</accession>
<dbReference type="PANTHER" id="PTHR47572">
    <property type="entry name" value="LIPOPROTEIN-RELATED"/>
    <property type="match status" value="1"/>
</dbReference>
<sequence length="321" mass="36261">MKCKIAIVVIIVIGSVQLNICNAQKNFIAQLDFQKDLFPEGIAIDAQRKSLFLNSLKYDKIVSCNIDGSNTSNFIKNGQYGYLSGFGMTVKGDTLYALGNELKKAANASILLLLDSRTGKLIDTYDFKSSNLTYFNDLTISTNNEIFITDSESNKIYRIQRPNKEIKVFLDIDGIAHPNGIAISPNNKLLYLATQKGIRIVDTETKKLVNSSNRENLGVDGLKYYKNSLIGIVNIWESKPENNGIFQYFLDKTGKRILHKKKLLSFSKEFKVPTTFDLIGNKLYFIMNTQLDNFSETNKKTLNKSILEPLQLIEINIPKNQ</sequence>
<dbReference type="Gene3D" id="2.120.10.30">
    <property type="entry name" value="TolB, C-terminal domain"/>
    <property type="match status" value="1"/>
</dbReference>
<evidence type="ECO:0000313" key="3">
    <source>
        <dbReference type="EMBL" id="AWX45009.1"/>
    </source>
</evidence>
<dbReference type="SUPFAM" id="SSF63829">
    <property type="entry name" value="Calcium-dependent phosphotriesterase"/>
    <property type="match status" value="1"/>
</dbReference>
<dbReference type="RefSeq" id="WP_112378435.1">
    <property type="nucleotide sequence ID" value="NZ_CP030104.1"/>
</dbReference>
<name>A0A2Z4LTF7_9FLAO</name>
<dbReference type="InterPro" id="IPR051262">
    <property type="entry name" value="SMP-30/CGR1_Lactonase"/>
</dbReference>
<dbReference type="Pfam" id="PF08450">
    <property type="entry name" value="SGL"/>
    <property type="match status" value="1"/>
</dbReference>
<dbReference type="PANTHER" id="PTHR47572:SF4">
    <property type="entry name" value="LACTONASE DRP35"/>
    <property type="match status" value="1"/>
</dbReference>
<organism evidence="3 4">
    <name type="scientific">Flagellimonas maritima</name>
    <dbReference type="NCBI Taxonomy" id="1383885"/>
    <lineage>
        <taxon>Bacteria</taxon>
        <taxon>Pseudomonadati</taxon>
        <taxon>Bacteroidota</taxon>
        <taxon>Flavobacteriia</taxon>
        <taxon>Flavobacteriales</taxon>
        <taxon>Flavobacteriaceae</taxon>
        <taxon>Flagellimonas</taxon>
    </lineage>
</organism>
<dbReference type="EMBL" id="CP030104">
    <property type="protein sequence ID" value="AWX45009.1"/>
    <property type="molecule type" value="Genomic_DNA"/>
</dbReference>
<keyword evidence="1" id="KW-0378">Hydrolase</keyword>
<dbReference type="InterPro" id="IPR011042">
    <property type="entry name" value="6-blade_b-propeller_TolB-like"/>
</dbReference>
<dbReference type="InterPro" id="IPR013658">
    <property type="entry name" value="SGL"/>
</dbReference>
<gene>
    <name evidence="3" type="ORF">HME9304_02017</name>
</gene>